<dbReference type="Pfam" id="PF08231">
    <property type="entry name" value="SYF2"/>
    <property type="match status" value="1"/>
</dbReference>
<dbReference type="Gene3D" id="3.30.420.40">
    <property type="match status" value="2"/>
</dbReference>
<reference evidence="12" key="1">
    <citation type="submission" date="2023-03" db="EMBL/GenBank/DDBJ databases">
        <title>Mating type loci evolution in Malassezia.</title>
        <authorList>
            <person name="Coelho M.A."/>
        </authorList>
    </citation>
    <scope>NUCLEOTIDE SEQUENCE</scope>
    <source>
        <strain evidence="12">CBS 14135</strain>
    </source>
</reference>
<dbReference type="Pfam" id="PF00022">
    <property type="entry name" value="Actin"/>
    <property type="match status" value="1"/>
</dbReference>
<dbReference type="InterPro" id="IPR043129">
    <property type="entry name" value="ATPase_NBD"/>
</dbReference>
<evidence type="ECO:0000313" key="12">
    <source>
        <dbReference type="EMBL" id="WFC96439.1"/>
    </source>
</evidence>
<dbReference type="SUPFAM" id="SSF53067">
    <property type="entry name" value="Actin-like ATPase domain"/>
    <property type="match status" value="2"/>
</dbReference>
<protein>
    <recommendedName>
        <fullName evidence="5">Pre-mRNA-splicing factor SYF2</fullName>
    </recommendedName>
    <alternativeName>
        <fullName evidence="4">Pre-mRNA-splicing factor syf2</fullName>
    </alternativeName>
</protein>
<dbReference type="Proteomes" id="UP001216638">
    <property type="component" value="Chromosome 3"/>
</dbReference>
<gene>
    <name evidence="12" type="primary">syf2</name>
    <name evidence="12" type="ORF">MBRA1_003096</name>
</gene>
<evidence type="ECO:0000256" key="7">
    <source>
        <dbReference type="ARBA" id="ARBA00022728"/>
    </source>
</evidence>
<evidence type="ECO:0000256" key="5">
    <source>
        <dbReference type="ARBA" id="ARBA00014745"/>
    </source>
</evidence>
<evidence type="ECO:0000256" key="1">
    <source>
        <dbReference type="ARBA" id="ARBA00003777"/>
    </source>
</evidence>
<evidence type="ECO:0000256" key="2">
    <source>
        <dbReference type="ARBA" id="ARBA00004123"/>
    </source>
</evidence>
<dbReference type="GO" id="GO:0006397">
    <property type="term" value="P:mRNA processing"/>
    <property type="evidence" value="ECO:0007669"/>
    <property type="project" value="UniProtKB-KW"/>
</dbReference>
<keyword evidence="9" id="KW-0539">Nucleus</keyword>
<evidence type="ECO:0000256" key="3">
    <source>
        <dbReference type="ARBA" id="ARBA00010028"/>
    </source>
</evidence>
<dbReference type="AlphaFoldDB" id="A0AAF0DVB3"/>
<feature type="region of interest" description="Disordered" evidence="11">
    <location>
        <begin position="180"/>
        <end position="200"/>
    </location>
</feature>
<dbReference type="GO" id="GO:0008380">
    <property type="term" value="P:RNA splicing"/>
    <property type="evidence" value="ECO:0007669"/>
    <property type="project" value="UniProtKB-KW"/>
</dbReference>
<keyword evidence="8" id="KW-0508">mRNA splicing</keyword>
<name>A0AAF0DVB3_9BASI</name>
<dbReference type="GO" id="GO:0071014">
    <property type="term" value="C:post-mRNA release spliceosomal complex"/>
    <property type="evidence" value="ECO:0007669"/>
    <property type="project" value="TreeGrafter"/>
</dbReference>
<dbReference type="EMBL" id="CP119953">
    <property type="protein sequence ID" value="WFC96439.1"/>
    <property type="molecule type" value="Genomic_DNA"/>
</dbReference>
<evidence type="ECO:0000256" key="8">
    <source>
        <dbReference type="ARBA" id="ARBA00023187"/>
    </source>
</evidence>
<evidence type="ECO:0000256" key="10">
    <source>
        <dbReference type="RuleBase" id="RU000487"/>
    </source>
</evidence>
<comment type="subcellular location">
    <subcellularLocation>
        <location evidence="2">Nucleus</location>
    </subcellularLocation>
</comment>
<comment type="similarity">
    <text evidence="10">Belongs to the actin family.</text>
</comment>
<feature type="compositionally biased region" description="Basic and acidic residues" evidence="11">
    <location>
        <begin position="180"/>
        <end position="189"/>
    </location>
</feature>
<evidence type="ECO:0000256" key="9">
    <source>
        <dbReference type="ARBA" id="ARBA00023242"/>
    </source>
</evidence>
<dbReference type="Gene3D" id="3.90.640.10">
    <property type="entry name" value="Actin, Chain A, domain 4"/>
    <property type="match status" value="1"/>
</dbReference>
<dbReference type="InterPro" id="IPR013260">
    <property type="entry name" value="mRNA_splic_SYF2"/>
</dbReference>
<comment type="function">
    <text evidence="1">Involved in pre-mRNA splicing.</text>
</comment>
<proteinExistence type="inferred from homology"/>
<dbReference type="GO" id="GO:0000974">
    <property type="term" value="C:Prp19 complex"/>
    <property type="evidence" value="ECO:0007669"/>
    <property type="project" value="TreeGrafter"/>
</dbReference>
<evidence type="ECO:0000256" key="4">
    <source>
        <dbReference type="ARBA" id="ARBA00013557"/>
    </source>
</evidence>
<dbReference type="InterPro" id="IPR004000">
    <property type="entry name" value="Actin"/>
</dbReference>
<keyword evidence="13" id="KW-1185">Reference proteome</keyword>
<dbReference type="SMART" id="SM00268">
    <property type="entry name" value="ACTIN"/>
    <property type="match status" value="1"/>
</dbReference>
<sequence length="616" mass="68230">MDDDARLAERRARLQRLQAKMSESASANRQDVAEEQAARREHAQKRTIGQARKLAKAERILDERDLREAGKDVERHRAMNYTIEENEAWEAKLEDKERTRDKGAIDFQDLAERSYRRQIAHLKPDLASYEKQKEAETEPHPPASAQHALIPASEAQVPKAVAEYGAHRPDEEAVDRLVSHLNHEQDQIRRRSRRRNDGPDAEITYINEKNKHFNKKIKRYYDEHTKEIRENLERGTAFRVCRAGLAGECAPRVLMDVAAAGVRVSGRPMDALYAPDQMRAAHPRQLQERHRDLTRCLVYILRTIYQEHLVCDATAHDVLLVHGPLWVEAVQDALCGVLLGNLGVPRVSFVDTHTLALLAVGRNTGLVVDCGYWETVVMPVYAGRPLRSCLVSTPRAGRRLGGCVEALVRAFATCEGTPLDDVPAHVVERVVTEALLVGPMPSATCDVAWPIDVEAMRATYGHSDATDWELPTDAGRMHIPGWIRTAACEALLERGDEDEAGIVECARECIARLPIDVRREVLDAILLTGGTAMLPGLATRFEAQLHEAVAMSRASSGALPAMPRVPIQVLNAQAPGALRMSPIPPNVLAWTGASLAASIGASGAEQVTRAAWRITS</sequence>
<dbReference type="PANTHER" id="PTHR13264">
    <property type="entry name" value="GCIP-INTERACTING PROTEIN P29"/>
    <property type="match status" value="1"/>
</dbReference>
<evidence type="ECO:0000256" key="6">
    <source>
        <dbReference type="ARBA" id="ARBA00022664"/>
    </source>
</evidence>
<organism evidence="12 13">
    <name type="scientific">Malassezia brasiliensis</name>
    <dbReference type="NCBI Taxonomy" id="1821822"/>
    <lineage>
        <taxon>Eukaryota</taxon>
        <taxon>Fungi</taxon>
        <taxon>Dikarya</taxon>
        <taxon>Basidiomycota</taxon>
        <taxon>Ustilaginomycotina</taxon>
        <taxon>Malasseziomycetes</taxon>
        <taxon>Malasseziales</taxon>
        <taxon>Malasseziaceae</taxon>
        <taxon>Malassezia</taxon>
    </lineage>
</organism>
<dbReference type="PANTHER" id="PTHR13264:SF5">
    <property type="entry name" value="PRE-MRNA-SPLICING FACTOR SYF2"/>
    <property type="match status" value="1"/>
</dbReference>
<accession>A0AAF0DVB3</accession>
<dbReference type="GO" id="GO:0071013">
    <property type="term" value="C:catalytic step 2 spliceosome"/>
    <property type="evidence" value="ECO:0007669"/>
    <property type="project" value="TreeGrafter"/>
</dbReference>
<evidence type="ECO:0000256" key="11">
    <source>
        <dbReference type="SAM" id="MobiDB-lite"/>
    </source>
</evidence>
<comment type="similarity">
    <text evidence="3">Belongs to the SYF2 family.</text>
</comment>
<evidence type="ECO:0000313" key="13">
    <source>
        <dbReference type="Proteomes" id="UP001216638"/>
    </source>
</evidence>
<feature type="region of interest" description="Disordered" evidence="11">
    <location>
        <begin position="17"/>
        <end position="52"/>
    </location>
</feature>
<keyword evidence="7" id="KW-0747">Spliceosome</keyword>
<keyword evidence="6" id="KW-0507">mRNA processing</keyword>